<keyword evidence="1 4" id="KW-0808">Transferase</keyword>
<dbReference type="PROSITE" id="PS51186">
    <property type="entry name" value="GNAT"/>
    <property type="match status" value="1"/>
</dbReference>
<keyword evidence="5" id="KW-1185">Reference proteome</keyword>
<protein>
    <submittedName>
        <fullName evidence="4">GNAT family N-acetyltransferase</fullName>
        <ecNumber evidence="4">2.3.1.-</ecNumber>
    </submittedName>
</protein>
<gene>
    <name evidence="4" type="ORF">KIH74_23185</name>
</gene>
<comment type="caution">
    <text evidence="4">The sequence shown here is derived from an EMBL/GenBank/DDBJ whole genome shotgun (WGS) entry which is preliminary data.</text>
</comment>
<feature type="domain" description="N-acetyltransferase" evidence="3">
    <location>
        <begin position="4"/>
        <end position="177"/>
    </location>
</feature>
<dbReference type="InterPro" id="IPR016181">
    <property type="entry name" value="Acyl_CoA_acyltransferase"/>
</dbReference>
<reference evidence="4 5" key="1">
    <citation type="submission" date="2021-05" db="EMBL/GenBank/DDBJ databases">
        <title>Kineosporia and Streptomyces sp. nov. two new marine actinobacteria isolated from Coral.</title>
        <authorList>
            <person name="Buangrab K."/>
            <person name="Sutthacheep M."/>
            <person name="Yeemin T."/>
            <person name="Harunari E."/>
            <person name="Igarashi Y."/>
            <person name="Kanchanasin P."/>
            <person name="Tanasupawat S."/>
            <person name="Phongsopitanun W."/>
        </authorList>
    </citation>
    <scope>NUCLEOTIDE SEQUENCE [LARGE SCALE GENOMIC DNA]</scope>
    <source>
        <strain evidence="4 5">J2-2</strain>
    </source>
</reference>
<accession>A0ABS5TLI6</accession>
<dbReference type="RefSeq" id="WP_214158233.1">
    <property type="nucleotide sequence ID" value="NZ_JAHBAY010000010.1"/>
</dbReference>
<evidence type="ECO:0000313" key="5">
    <source>
        <dbReference type="Proteomes" id="UP001197247"/>
    </source>
</evidence>
<keyword evidence="2 4" id="KW-0012">Acyltransferase</keyword>
<evidence type="ECO:0000256" key="2">
    <source>
        <dbReference type="ARBA" id="ARBA00023315"/>
    </source>
</evidence>
<dbReference type="InterPro" id="IPR000182">
    <property type="entry name" value="GNAT_dom"/>
</dbReference>
<dbReference type="EMBL" id="JAHBAY010000010">
    <property type="protein sequence ID" value="MBT0771865.1"/>
    <property type="molecule type" value="Genomic_DNA"/>
</dbReference>
<proteinExistence type="predicted"/>
<dbReference type="GO" id="GO:0016746">
    <property type="term" value="F:acyltransferase activity"/>
    <property type="evidence" value="ECO:0007669"/>
    <property type="project" value="UniProtKB-KW"/>
</dbReference>
<dbReference type="PANTHER" id="PTHR43877">
    <property type="entry name" value="AMINOALKYLPHOSPHONATE N-ACETYLTRANSFERASE-RELATED-RELATED"/>
    <property type="match status" value="1"/>
</dbReference>
<dbReference type="Pfam" id="PF00583">
    <property type="entry name" value="Acetyltransf_1"/>
    <property type="match status" value="1"/>
</dbReference>
<dbReference type="Proteomes" id="UP001197247">
    <property type="component" value="Unassembled WGS sequence"/>
</dbReference>
<dbReference type="EC" id="2.3.1.-" evidence="4"/>
<sequence length="190" mass="20781">MGEVQIRPATAADLAGAAACMREVLETDLGGYTERWHQDLDELEATYLQAPRAALFVAVGTSGDGEEVVLATTAVRPCLLASPPNPAWLAGRYNRPDVCQLVRVWVRPRARRRGLARRLVAEAARWATGAGGYGTVYLHTDTGVPGAEAFWRSMPTVEVLDARPDPWNTVHFELEVPKLLTLHGEPEALR</sequence>
<organism evidence="4 5">
    <name type="scientific">Kineosporia corallincola</name>
    <dbReference type="NCBI Taxonomy" id="2835133"/>
    <lineage>
        <taxon>Bacteria</taxon>
        <taxon>Bacillati</taxon>
        <taxon>Actinomycetota</taxon>
        <taxon>Actinomycetes</taxon>
        <taxon>Kineosporiales</taxon>
        <taxon>Kineosporiaceae</taxon>
        <taxon>Kineosporia</taxon>
    </lineage>
</organism>
<evidence type="ECO:0000313" key="4">
    <source>
        <dbReference type="EMBL" id="MBT0771865.1"/>
    </source>
</evidence>
<name>A0ABS5TLI6_9ACTN</name>
<dbReference type="SUPFAM" id="SSF55729">
    <property type="entry name" value="Acyl-CoA N-acyltransferases (Nat)"/>
    <property type="match status" value="1"/>
</dbReference>
<evidence type="ECO:0000256" key="1">
    <source>
        <dbReference type="ARBA" id="ARBA00022679"/>
    </source>
</evidence>
<dbReference type="Gene3D" id="3.40.630.30">
    <property type="match status" value="1"/>
</dbReference>
<dbReference type="InterPro" id="IPR050832">
    <property type="entry name" value="Bact_Acetyltransf"/>
</dbReference>
<evidence type="ECO:0000259" key="3">
    <source>
        <dbReference type="PROSITE" id="PS51186"/>
    </source>
</evidence>